<evidence type="ECO:0000256" key="2">
    <source>
        <dbReference type="SAM" id="Phobius"/>
    </source>
</evidence>
<evidence type="ECO:0000313" key="5">
    <source>
        <dbReference type="Proteomes" id="UP000267249"/>
    </source>
</evidence>
<reference evidence="4 5" key="1">
    <citation type="journal article" date="2018" name="Sci. Rep.">
        <title>Genome Features and Biochemical Characteristics of a Robust, Fast Growing and Naturally Transformable Cyanobacterium Synechococcus elongatus PCC 11801 Isolated from India.</title>
        <authorList>
            <person name="Jaiswal D."/>
            <person name="Sengupta A."/>
            <person name="Sohoni S."/>
            <person name="Sengupta S."/>
            <person name="Phadnavis A.G."/>
            <person name="Pakrasi H.B."/>
            <person name="Wangikar P.P."/>
        </authorList>
    </citation>
    <scope>NUCLEOTIDE SEQUENCE [LARGE SCALE GENOMIC DNA]</scope>
    <source>
        <strain evidence="4 5">PCC 11801</strain>
    </source>
</reference>
<feature type="transmembrane region" description="Helical" evidence="2">
    <location>
        <begin position="7"/>
        <end position="31"/>
    </location>
</feature>
<evidence type="ECO:0000313" key="4">
    <source>
        <dbReference type="EMBL" id="AZB72038.1"/>
    </source>
</evidence>
<dbReference type="SMART" id="SM00044">
    <property type="entry name" value="CYCc"/>
    <property type="match status" value="1"/>
</dbReference>
<dbReference type="PROSITE" id="PS50125">
    <property type="entry name" value="GUANYLATE_CYCLASE_2"/>
    <property type="match status" value="1"/>
</dbReference>
<dbReference type="Gene3D" id="3.30.70.1230">
    <property type="entry name" value="Nucleotide cyclase"/>
    <property type="match status" value="1"/>
</dbReference>
<dbReference type="RefSeq" id="WP_208675868.1">
    <property type="nucleotide sequence ID" value="NZ_CP030139.2"/>
</dbReference>
<dbReference type="PANTHER" id="PTHR43081:SF1">
    <property type="entry name" value="ADENYLATE CYCLASE, TERMINAL-DIFFERENTIATION SPECIFIC"/>
    <property type="match status" value="1"/>
</dbReference>
<dbReference type="InterPro" id="IPR007890">
    <property type="entry name" value="CHASE2"/>
</dbReference>
<evidence type="ECO:0000259" key="3">
    <source>
        <dbReference type="PROSITE" id="PS50125"/>
    </source>
</evidence>
<protein>
    <submittedName>
        <fullName evidence="4">Adenylate/guanylate cyclase domain-containing protein</fullName>
        <ecNumber evidence="4">4.6.1.-</ecNumber>
    </submittedName>
</protein>
<accession>A0AAN1UTY6</accession>
<dbReference type="CDD" id="cd07302">
    <property type="entry name" value="CHD"/>
    <property type="match status" value="1"/>
</dbReference>
<dbReference type="SMART" id="SM01080">
    <property type="entry name" value="CHASE2"/>
    <property type="match status" value="1"/>
</dbReference>
<dbReference type="SUPFAM" id="SSF55073">
    <property type="entry name" value="Nucleotide cyclase"/>
    <property type="match status" value="1"/>
</dbReference>
<keyword evidence="4" id="KW-0456">Lyase</keyword>
<dbReference type="Pfam" id="PF00211">
    <property type="entry name" value="Guanylate_cyc"/>
    <property type="match status" value="1"/>
</dbReference>
<dbReference type="Proteomes" id="UP000267249">
    <property type="component" value="Chromosome"/>
</dbReference>
<dbReference type="EMBL" id="CP030139">
    <property type="protein sequence ID" value="AZB72038.1"/>
    <property type="molecule type" value="Genomic_DNA"/>
</dbReference>
<evidence type="ECO:0000256" key="1">
    <source>
        <dbReference type="ARBA" id="ARBA00005381"/>
    </source>
</evidence>
<dbReference type="GO" id="GO:0035556">
    <property type="term" value="P:intracellular signal transduction"/>
    <property type="evidence" value="ECO:0007669"/>
    <property type="project" value="InterPro"/>
</dbReference>
<organism evidence="4 5">
    <name type="scientific">Synechococcus elongatus PCC 11801</name>
    <dbReference type="NCBI Taxonomy" id="2219813"/>
    <lineage>
        <taxon>Bacteria</taxon>
        <taxon>Bacillati</taxon>
        <taxon>Cyanobacteriota</taxon>
        <taxon>Cyanophyceae</taxon>
        <taxon>Synechococcales</taxon>
        <taxon>Synechococcaceae</taxon>
        <taxon>Synechococcus</taxon>
    </lineage>
</organism>
<dbReference type="InterPro" id="IPR001054">
    <property type="entry name" value="A/G_cyclase"/>
</dbReference>
<dbReference type="InterPro" id="IPR029787">
    <property type="entry name" value="Nucleotide_cyclase"/>
</dbReference>
<keyword evidence="2" id="KW-1133">Transmembrane helix</keyword>
<keyword evidence="2" id="KW-0812">Transmembrane</keyword>
<dbReference type="AlphaFoldDB" id="A0AAN1UTY6"/>
<feature type="transmembrane region" description="Helical" evidence="2">
    <location>
        <begin position="315"/>
        <end position="332"/>
    </location>
</feature>
<sequence>MAIARRLGWPLPVALGGAIAIAGLLLSPLAISPLTQPGRWLDAVLLSAAFRLRGPQAPDPAIAIVVIDEDSLRLGELFTAAELEARSPLVDLQDWPWPRRIYALALQRLRAAGARRVIFDIVFATPSRFGPEDDRRFADAIAQAGSSVTLAGELEQVDRSAGLSQASLAQPIYKHPSGLANLVAGADGSLQAIPGQDWLQPWQILQARDRPPLSNLASAALGQAPSPLSLGINYSGPEGTYPRWPFWALFDPELWQGPLQQGAVFRDRDVLIGASASSLGDRHATPFAASMAGVEIQANAIATLRSQRGLRSLPLSWLALLVILVAAVQSSIISRCPSPLAKGIWLLGSSAAVLLACFVAFLQTWLVSPTALLLVPLLVGVSDSANSAWQIQRERRSLRRALALRVSPALLSTILAQRDAVANQLGGHSCEAVILFSDLRGFTQLSSQIDSTVLVALLNRYFEAMAQPILATQGLIDKFVGDAIMAEFGLPLSRGTAIEAQAAIQAALAMRRSLAHLRAELAAEGLPLLFHGIGLNLGTVVAGNLGAPERLEYTVIGDAVNVAARLEGLTKTLGHDIVISQALYEQVKECIEVLPLGLQPVTGRSQPVFTYAVLDERGGDGQLARQVQQDYQAWQQGINWT</sequence>
<dbReference type="Pfam" id="PF05226">
    <property type="entry name" value="CHASE2"/>
    <property type="match status" value="1"/>
</dbReference>
<feature type="transmembrane region" description="Helical" evidence="2">
    <location>
        <begin position="344"/>
        <end position="365"/>
    </location>
</feature>
<dbReference type="EC" id="4.6.1.-" evidence="4"/>
<proteinExistence type="inferred from homology"/>
<dbReference type="GO" id="GO:0004016">
    <property type="term" value="F:adenylate cyclase activity"/>
    <property type="evidence" value="ECO:0007669"/>
    <property type="project" value="UniProtKB-ARBA"/>
</dbReference>
<dbReference type="InterPro" id="IPR050697">
    <property type="entry name" value="Adenylyl/Guanylyl_Cyclase_3/4"/>
</dbReference>
<name>A0AAN1UTY6_SYNEL</name>
<dbReference type="GO" id="GO:0006171">
    <property type="term" value="P:cAMP biosynthetic process"/>
    <property type="evidence" value="ECO:0007669"/>
    <property type="project" value="TreeGrafter"/>
</dbReference>
<comment type="similarity">
    <text evidence="1">Belongs to the adenylyl cyclase class-3 family.</text>
</comment>
<feature type="domain" description="Guanylate cyclase" evidence="3">
    <location>
        <begin position="433"/>
        <end position="567"/>
    </location>
</feature>
<dbReference type="PANTHER" id="PTHR43081">
    <property type="entry name" value="ADENYLATE CYCLASE, TERMINAL-DIFFERENTIATION SPECIFIC-RELATED"/>
    <property type="match status" value="1"/>
</dbReference>
<keyword evidence="2" id="KW-0472">Membrane</keyword>
<gene>
    <name evidence="4" type="ORF">DOP62_04210</name>
</gene>